<protein>
    <submittedName>
        <fullName evidence="3">T9SS sorting signal type C domain-containing protein</fullName>
    </submittedName>
</protein>
<feature type="compositionally biased region" description="Gly residues" evidence="1">
    <location>
        <begin position="226"/>
        <end position="238"/>
    </location>
</feature>
<proteinExistence type="predicted"/>
<dbReference type="Pfam" id="PF21722">
    <property type="entry name" value="Gly_rich_2"/>
    <property type="match status" value="1"/>
</dbReference>
<feature type="region of interest" description="Disordered" evidence="1">
    <location>
        <begin position="226"/>
        <end position="248"/>
    </location>
</feature>
<name>A0ABU4RH29_9FLAO</name>
<feature type="domain" description="Glycine-rich" evidence="2">
    <location>
        <begin position="58"/>
        <end position="262"/>
    </location>
</feature>
<dbReference type="EMBL" id="JAWXVI010000010">
    <property type="protein sequence ID" value="MDX6191576.1"/>
    <property type="molecule type" value="Genomic_DNA"/>
</dbReference>
<dbReference type="InterPro" id="IPR049304">
    <property type="entry name" value="Gly_rich_dom"/>
</dbReference>
<evidence type="ECO:0000313" key="4">
    <source>
        <dbReference type="Proteomes" id="UP001273350"/>
    </source>
</evidence>
<evidence type="ECO:0000313" key="3">
    <source>
        <dbReference type="EMBL" id="MDX6191576.1"/>
    </source>
</evidence>
<evidence type="ECO:0000256" key="1">
    <source>
        <dbReference type="SAM" id="MobiDB-lite"/>
    </source>
</evidence>
<sequence>MKKKLPAFPLQFLMHCFSQKKLHYKKTSFLKVKLSFLFLFVFGSLWAQPPHTFTADGSLVVPAGITSMDVQAWGGGGAGGGASGAGLLAGRSGAGGGGGAFAHGAITVVAGNTLAVKVAGVTTGTTATGGNGGSSTITGFETILLAVGGHGGVANTAGGAPAGGAGGLNTASFGSIAKTSGVTGGNGASALLSLGLSSGAGGKGGDTGGGAGGAALSSLLLGNGPGNFGTPPGGGGSGAMNSASGGAQSGGNGARGQVIVTYTCPTYSITGISGAGVCNSVGSTSVITVTSSAASLPIGVYTVTYNRTNPTGTALTAAMTVTSAGTGTFTAVGLTTIGTSTITVTNLTSGVCSSNIAANNTTNVIVSATTVGGTISGAKTICAGATSGLLTLSGYTGTILKWQSSGPFGTWDDIVNTAATYTSGPLTETIDFRAVIQNGSCAAVNSATVTITVSPLPQGSLTANGPFCATGAGQLTFTATAGTGPYTVVYQENGGANRTQTNVTSGTAFATFTTPVTTSTTYTLVSVTGADICARSLAFTGGSATITVNPLPQGSLTANGPFCVTGSGQLTFTATAGTGPYTVVYQENGGANRTQTNVTSGTAFATFTTPVTTSTTYTLVSVTGANSCVRSSGFTGGSATITVNPLPQGSLTANGPFCATGAGQLTFTATAGTGPYTVVYQENGGANRTQTNVTSGTAFATFTTPVITSTTYILVSVTGADTCVRSSGFTSGSATITVNPLPQGSLTANGPFCATGAGQLTFTATAGTGPYTVVYQENGGANRTQTNVTSGTAFATFTTPVITSTTYTLVSVTGADTCIRSSGFTGGSATITVNPLPQGSLTANGPFCATGAGQLTFTATAGTGPYTVVYQENGGANRTQTNVTSGTAFATFTTPVTTSTTYTLVSVTGADTCIRSSGFTGGSATITVNPLPQGSLTANGPFCATGAGQLTFTATAGTGPYTVVYQENGGANRTQTNVTSGAAFATFTTPVITSTTYTLVSVTGADTCVRSSGFIGGSATITVNPLPQGSLTANGPFCATGAGQLTFTATAGTGPYTVVYKENGGADRTQTNVTSGTAFATFTTPVTTSTTYTLVSVTGADTCVRSSGFTSGSATITVNPLPQGSLTANGPFCATGSGQLTFTATTGTGPYTVVYKENGGADRTQTNVTSGVAFATFTTPVTTSTTYTLVSVTGADTCVRSSAFTGGSATITIIPQPTAPVNGGITDPTCLTPTGTLVLNGLPNMSNYTITQSGSFPNTYAGGAGPDPTTYTITGLAPGTYNFIVQYSGSCASPPLSNIVINPLVTNTYTTAGGWSGGTPTINHNIIFADDYATTGDINSCTCKVNAGKKVTINALNTLTVTNALTVDSAPGTELLFENNASLVQANDNPLLNSGSISYKRTGKQIFIYDYIYWSTPVSPQKLVDVSPLTLSDKYFSFNGTNWVMTSSNTEMIIGKGYIIRGPQSYSNTVRADYTAQFVGAPNNGALSGETMDAGNFYLIGNPYPSALDADLFLPANSFLDGTIFFWTHNTPIGRVGPYKYNADDYASYNVVGGVAISAKSDPGHTDNPATDAGVKPTGKIGAGQSFFATTVSAGTVAFTNAMRLGGADNSQFFKIKNTSKNTDLERHRIWLDLENEEGAFKQLLIGYVEGATNGHDNRFDGVTLDGNPFLDFYSINSNKKYVIQGRALPFLDTDTIPLGYRSAIVSDFTISIDDSDGNLVHQAIYIEDKITGQIHDLRESDYKFSTGIGVFDDRFILRYVNKSLGVGEFENKGKEIIVSAKDKIININASESTISEILIFDVSGNMIYKKSAINDPAFQIVNLKSQDQLLFVKVKLENNTVSIKKVMF</sequence>
<evidence type="ECO:0000259" key="2">
    <source>
        <dbReference type="Pfam" id="PF21722"/>
    </source>
</evidence>
<keyword evidence="4" id="KW-1185">Reference proteome</keyword>
<dbReference type="RefSeq" id="WP_230003828.1">
    <property type="nucleotide sequence ID" value="NZ_CP087134.1"/>
</dbReference>
<accession>A0ABU4RH29</accession>
<comment type="caution">
    <text evidence="3">The sequence shown here is derived from an EMBL/GenBank/DDBJ whole genome shotgun (WGS) entry which is preliminary data.</text>
</comment>
<dbReference type="Proteomes" id="UP001273350">
    <property type="component" value="Unassembled WGS sequence"/>
</dbReference>
<gene>
    <name evidence="3" type="ORF">SGQ83_19635</name>
</gene>
<organism evidence="3 4">
    <name type="scientific">Flavobacterium cupriresistens</name>
    <dbReference type="NCBI Taxonomy" id="2893885"/>
    <lineage>
        <taxon>Bacteria</taxon>
        <taxon>Pseudomonadati</taxon>
        <taxon>Bacteroidota</taxon>
        <taxon>Flavobacteriia</taxon>
        <taxon>Flavobacteriales</taxon>
        <taxon>Flavobacteriaceae</taxon>
        <taxon>Flavobacterium</taxon>
    </lineage>
</organism>
<reference evidence="3 4" key="1">
    <citation type="submission" date="2023-11" db="EMBL/GenBank/DDBJ databases">
        <title>Unpublished Manusciprt.</title>
        <authorList>
            <person name="Saticioglu I.B."/>
            <person name="Ay H."/>
            <person name="Ajmi N."/>
            <person name="Altun S."/>
            <person name="Duman M."/>
        </authorList>
    </citation>
    <scope>NUCLEOTIDE SEQUENCE [LARGE SCALE GENOMIC DNA]</scope>
    <source>
        <strain evidence="3 4">Fl-318</strain>
    </source>
</reference>
<dbReference type="NCBIfam" id="NF033708">
    <property type="entry name" value="T9SS_Cterm_ChiA"/>
    <property type="match status" value="1"/>
</dbReference>